<gene>
    <name evidence="6" type="ORF">FHX76_002695</name>
</gene>
<evidence type="ECO:0000256" key="3">
    <source>
        <dbReference type="ARBA" id="ARBA00011233"/>
    </source>
</evidence>
<organism evidence="6 7">
    <name type="scientific">Lysinibacter cavernae</name>
    <dbReference type="NCBI Taxonomy" id="1640652"/>
    <lineage>
        <taxon>Bacteria</taxon>
        <taxon>Bacillati</taxon>
        <taxon>Actinomycetota</taxon>
        <taxon>Actinomycetes</taxon>
        <taxon>Micrococcales</taxon>
        <taxon>Microbacteriaceae</taxon>
        <taxon>Lysinibacter</taxon>
    </lineage>
</organism>
<comment type="caution">
    <text evidence="6">The sequence shown here is derived from an EMBL/GenBank/DDBJ whole genome shotgun (WGS) entry which is preliminary data.</text>
</comment>
<evidence type="ECO:0000256" key="2">
    <source>
        <dbReference type="ARBA" id="ARBA00006906"/>
    </source>
</evidence>
<dbReference type="PANTHER" id="PTHR30246">
    <property type="entry name" value="2-KETO-3-DEOXY-6-PHOSPHOGLUCONATE ALDOLASE"/>
    <property type="match status" value="1"/>
</dbReference>
<protein>
    <submittedName>
        <fullName evidence="6">Entner-Doudoroff aldolase</fullName>
    </submittedName>
</protein>
<proteinExistence type="inferred from homology"/>
<keyword evidence="5" id="KW-0119">Carbohydrate metabolism</keyword>
<dbReference type="RefSeq" id="WP_167151354.1">
    <property type="nucleotide sequence ID" value="NZ_JAAMOX010000002.1"/>
</dbReference>
<dbReference type="InterPro" id="IPR000887">
    <property type="entry name" value="Aldlse_KDPG_KHG"/>
</dbReference>
<keyword evidence="4" id="KW-0456">Lyase</keyword>
<evidence type="ECO:0000256" key="4">
    <source>
        <dbReference type="ARBA" id="ARBA00023239"/>
    </source>
</evidence>
<evidence type="ECO:0000313" key="6">
    <source>
        <dbReference type="EMBL" id="NIH54799.1"/>
    </source>
</evidence>
<dbReference type="CDD" id="cd00452">
    <property type="entry name" value="KDPG_aldolase"/>
    <property type="match status" value="1"/>
</dbReference>
<comment type="pathway">
    <text evidence="1">Carbohydrate acid metabolism.</text>
</comment>
<evidence type="ECO:0000256" key="5">
    <source>
        <dbReference type="ARBA" id="ARBA00023277"/>
    </source>
</evidence>
<dbReference type="Pfam" id="PF01081">
    <property type="entry name" value="Aldolase"/>
    <property type="match status" value="1"/>
</dbReference>
<dbReference type="PANTHER" id="PTHR30246:SF1">
    <property type="entry name" value="2-DEHYDRO-3-DEOXY-6-PHOSPHOGALACTONATE ALDOLASE-RELATED"/>
    <property type="match status" value="1"/>
</dbReference>
<comment type="similarity">
    <text evidence="2">Belongs to the KHG/KDPG aldolase family.</text>
</comment>
<dbReference type="SUPFAM" id="SSF51569">
    <property type="entry name" value="Aldolase"/>
    <property type="match status" value="1"/>
</dbReference>
<sequence>MPSSFFETHLEAAPIIAILRGLSTPSTVELAQRCWEAGIRLVEVPAQSPAALDAITAAAEYADGITRFIGAGTICTAADTVAAHASGAQFLVSPGTFPDSIRAAAELKLPYLPGVGTATEMHTALSLGLHVQKLFPADSIRPQTIKTFAGPYPTVRLVAVGGVTPASAPDYLNAGALGVGVGNALSDERALREFSTLIPNR</sequence>
<reference evidence="6 7" key="1">
    <citation type="submission" date="2020-02" db="EMBL/GenBank/DDBJ databases">
        <title>Sequencing the genomes of 1000 actinobacteria strains.</title>
        <authorList>
            <person name="Klenk H.-P."/>
        </authorList>
    </citation>
    <scope>NUCLEOTIDE SEQUENCE [LARGE SCALE GENOMIC DNA]</scope>
    <source>
        <strain evidence="6 7">DSM 27960</strain>
    </source>
</reference>
<evidence type="ECO:0000256" key="1">
    <source>
        <dbReference type="ARBA" id="ARBA00004761"/>
    </source>
</evidence>
<accession>A0A7X5R375</accession>
<dbReference type="Proteomes" id="UP000541033">
    <property type="component" value="Unassembled WGS sequence"/>
</dbReference>
<dbReference type="Gene3D" id="3.20.20.70">
    <property type="entry name" value="Aldolase class I"/>
    <property type="match status" value="1"/>
</dbReference>
<evidence type="ECO:0000313" key="7">
    <source>
        <dbReference type="Proteomes" id="UP000541033"/>
    </source>
</evidence>
<dbReference type="InterPro" id="IPR013785">
    <property type="entry name" value="Aldolase_TIM"/>
</dbReference>
<comment type="subunit">
    <text evidence="3">Homotrimer.</text>
</comment>
<dbReference type="GO" id="GO:0016829">
    <property type="term" value="F:lyase activity"/>
    <property type="evidence" value="ECO:0007669"/>
    <property type="project" value="UniProtKB-KW"/>
</dbReference>
<keyword evidence="7" id="KW-1185">Reference proteome</keyword>
<name>A0A7X5R375_9MICO</name>
<dbReference type="EMBL" id="JAAMOX010000002">
    <property type="protein sequence ID" value="NIH54799.1"/>
    <property type="molecule type" value="Genomic_DNA"/>
</dbReference>
<dbReference type="AlphaFoldDB" id="A0A7X5R375"/>